<evidence type="ECO:0000256" key="2">
    <source>
        <dbReference type="ARBA" id="ARBA00022692"/>
    </source>
</evidence>
<dbReference type="OrthoDB" id="413079at2759"/>
<proteinExistence type="predicted"/>
<feature type="transmembrane region" description="Helical" evidence="6">
    <location>
        <begin position="358"/>
        <end position="377"/>
    </location>
</feature>
<dbReference type="GO" id="GO:0016020">
    <property type="term" value="C:membrane"/>
    <property type="evidence" value="ECO:0007669"/>
    <property type="project" value="UniProtKB-SubCell"/>
</dbReference>
<dbReference type="Pfam" id="PF07690">
    <property type="entry name" value="MFS_1"/>
    <property type="match status" value="1"/>
</dbReference>
<evidence type="ECO:0000256" key="1">
    <source>
        <dbReference type="ARBA" id="ARBA00004141"/>
    </source>
</evidence>
<evidence type="ECO:0000256" key="3">
    <source>
        <dbReference type="ARBA" id="ARBA00022989"/>
    </source>
</evidence>
<dbReference type="PANTHER" id="PTHR23514">
    <property type="entry name" value="BYPASS OF STOP CODON PROTEIN 6"/>
    <property type="match status" value="1"/>
</dbReference>
<keyword evidence="4 6" id="KW-0472">Membrane</keyword>
<feature type="transmembrane region" description="Helical" evidence="6">
    <location>
        <begin position="292"/>
        <end position="313"/>
    </location>
</feature>
<feature type="region of interest" description="Disordered" evidence="5">
    <location>
        <begin position="28"/>
        <end position="50"/>
    </location>
</feature>
<feature type="transmembrane region" description="Helical" evidence="6">
    <location>
        <begin position="161"/>
        <end position="177"/>
    </location>
</feature>
<sequence>MATTMLKSYSDGGGQCDVGHRVNVTDSSVKAHDSSAHNIRSEDQEQHRPEQAMEISEATPVIQPLEVRGINLLKLISAALCFFNAGVNDGSLGALVPYLLRSYDISTAYISITYATTFFGWLLAALVGGYVRLTTGPGGIITIGAALQLVAQLLRFWVPPFGLYCVSFFIVAVGQAFQDTQGNTFASSLQNAHRWLGLIHGSYAVGGLVGPLVAAAIASTSGGRWELFYYLPIGIGVINIALCVYAFRHDTPFYKQGVSQRAGTQSRTTSVNVKKSRMALVELKATLKQRSVWLLSLFYFLYLGAAITAGGWVVEYLHVVRKGDLSEVGYISSAYYGGIALGRFLLAEPTFRFGEKRMLLLYGIMAFVLEIVFWRVPNIVVDAVMVSFLGFWLGPAFATGVSVGSKLLPAELQSSGLMIIFVMAQMGGAAFPAITGAVAAKAGVAALQPILVGILAAMIIAWAMVPNPRTQKILSV</sequence>
<keyword evidence="9" id="KW-1185">Reference proteome</keyword>
<dbReference type="Proteomes" id="UP000799441">
    <property type="component" value="Unassembled WGS sequence"/>
</dbReference>
<evidence type="ECO:0000256" key="4">
    <source>
        <dbReference type="ARBA" id="ARBA00023136"/>
    </source>
</evidence>
<feature type="transmembrane region" description="Helical" evidence="6">
    <location>
        <begin position="328"/>
        <end position="346"/>
    </location>
</feature>
<dbReference type="AlphaFoldDB" id="A0A9P4URA7"/>
<feature type="transmembrane region" description="Helical" evidence="6">
    <location>
        <begin position="198"/>
        <end position="221"/>
    </location>
</feature>
<evidence type="ECO:0000259" key="7">
    <source>
        <dbReference type="PROSITE" id="PS50850"/>
    </source>
</evidence>
<evidence type="ECO:0000313" key="9">
    <source>
        <dbReference type="Proteomes" id="UP000799441"/>
    </source>
</evidence>
<feature type="compositionally biased region" description="Basic and acidic residues" evidence="5">
    <location>
        <begin position="29"/>
        <end position="50"/>
    </location>
</feature>
<reference evidence="8" key="1">
    <citation type="journal article" date="2020" name="Stud. Mycol.">
        <title>101 Dothideomycetes genomes: a test case for predicting lifestyles and emergence of pathogens.</title>
        <authorList>
            <person name="Haridas S."/>
            <person name="Albert R."/>
            <person name="Binder M."/>
            <person name="Bloem J."/>
            <person name="Labutti K."/>
            <person name="Salamov A."/>
            <person name="Andreopoulos B."/>
            <person name="Baker S."/>
            <person name="Barry K."/>
            <person name="Bills G."/>
            <person name="Bluhm B."/>
            <person name="Cannon C."/>
            <person name="Castanera R."/>
            <person name="Culley D."/>
            <person name="Daum C."/>
            <person name="Ezra D."/>
            <person name="Gonzalez J."/>
            <person name="Henrissat B."/>
            <person name="Kuo A."/>
            <person name="Liang C."/>
            <person name="Lipzen A."/>
            <person name="Lutzoni F."/>
            <person name="Magnuson J."/>
            <person name="Mondo S."/>
            <person name="Nolan M."/>
            <person name="Ohm R."/>
            <person name="Pangilinan J."/>
            <person name="Park H.-J."/>
            <person name="Ramirez L."/>
            <person name="Alfaro M."/>
            <person name="Sun H."/>
            <person name="Tritt A."/>
            <person name="Yoshinaga Y."/>
            <person name="Zwiers L.-H."/>
            <person name="Turgeon B."/>
            <person name="Goodwin S."/>
            <person name="Spatafora J."/>
            <person name="Crous P."/>
            <person name="Grigoriev I."/>
        </authorList>
    </citation>
    <scope>NUCLEOTIDE SEQUENCE</scope>
    <source>
        <strain evidence="8">CBS 116435</strain>
    </source>
</reference>
<keyword evidence="3 6" id="KW-1133">Transmembrane helix</keyword>
<feature type="transmembrane region" description="Helical" evidence="6">
    <location>
        <begin position="112"/>
        <end position="131"/>
    </location>
</feature>
<name>A0A9P4URA7_9PEZI</name>
<feature type="transmembrane region" description="Helical" evidence="6">
    <location>
        <begin position="383"/>
        <end position="404"/>
    </location>
</feature>
<dbReference type="GO" id="GO:0022857">
    <property type="term" value="F:transmembrane transporter activity"/>
    <property type="evidence" value="ECO:0007669"/>
    <property type="project" value="InterPro"/>
</dbReference>
<dbReference type="Gene3D" id="1.20.1250.20">
    <property type="entry name" value="MFS general substrate transporter like domains"/>
    <property type="match status" value="2"/>
</dbReference>
<dbReference type="InterPro" id="IPR020846">
    <property type="entry name" value="MFS_dom"/>
</dbReference>
<feature type="domain" description="Major facilitator superfamily (MFS) profile" evidence="7">
    <location>
        <begin position="74"/>
        <end position="469"/>
    </location>
</feature>
<dbReference type="InterPro" id="IPR036259">
    <property type="entry name" value="MFS_trans_sf"/>
</dbReference>
<feature type="transmembrane region" description="Helical" evidence="6">
    <location>
        <begin position="446"/>
        <end position="465"/>
    </location>
</feature>
<protein>
    <submittedName>
        <fullName evidence="8">MFS general substrate transporter</fullName>
    </submittedName>
</protein>
<dbReference type="FunFam" id="1.20.1250.20:FF:000286">
    <property type="entry name" value="MFS efflux transporter"/>
    <property type="match status" value="1"/>
</dbReference>
<dbReference type="EMBL" id="MU003767">
    <property type="protein sequence ID" value="KAF2725412.1"/>
    <property type="molecule type" value="Genomic_DNA"/>
</dbReference>
<dbReference type="PROSITE" id="PS50850">
    <property type="entry name" value="MFS"/>
    <property type="match status" value="1"/>
</dbReference>
<comment type="caution">
    <text evidence="8">The sequence shown here is derived from an EMBL/GenBank/DDBJ whole genome shotgun (WGS) entry which is preliminary data.</text>
</comment>
<evidence type="ECO:0000256" key="6">
    <source>
        <dbReference type="SAM" id="Phobius"/>
    </source>
</evidence>
<dbReference type="InterPro" id="IPR011701">
    <property type="entry name" value="MFS"/>
</dbReference>
<dbReference type="InterPro" id="IPR051788">
    <property type="entry name" value="MFS_Transporter"/>
</dbReference>
<feature type="transmembrane region" description="Helical" evidence="6">
    <location>
        <begin position="227"/>
        <end position="247"/>
    </location>
</feature>
<dbReference type="SUPFAM" id="SSF103473">
    <property type="entry name" value="MFS general substrate transporter"/>
    <property type="match status" value="1"/>
</dbReference>
<evidence type="ECO:0000256" key="5">
    <source>
        <dbReference type="SAM" id="MobiDB-lite"/>
    </source>
</evidence>
<gene>
    <name evidence="8" type="ORF">K431DRAFT_280772</name>
</gene>
<accession>A0A9P4URA7</accession>
<comment type="subcellular location">
    <subcellularLocation>
        <location evidence="1">Membrane</location>
        <topology evidence="1">Multi-pass membrane protein</topology>
    </subcellularLocation>
</comment>
<dbReference type="PANTHER" id="PTHR23514:SF16">
    <property type="entry name" value="TRANSPORTER, PUTATIVE (AFU_ORTHOLOGUE AFUA_2G17270)-RELATED"/>
    <property type="match status" value="1"/>
</dbReference>
<organism evidence="8 9">
    <name type="scientific">Polychaeton citri CBS 116435</name>
    <dbReference type="NCBI Taxonomy" id="1314669"/>
    <lineage>
        <taxon>Eukaryota</taxon>
        <taxon>Fungi</taxon>
        <taxon>Dikarya</taxon>
        <taxon>Ascomycota</taxon>
        <taxon>Pezizomycotina</taxon>
        <taxon>Dothideomycetes</taxon>
        <taxon>Dothideomycetidae</taxon>
        <taxon>Capnodiales</taxon>
        <taxon>Capnodiaceae</taxon>
        <taxon>Polychaeton</taxon>
    </lineage>
</organism>
<feature type="transmembrane region" description="Helical" evidence="6">
    <location>
        <begin position="416"/>
        <end position="440"/>
    </location>
</feature>
<keyword evidence="2 6" id="KW-0812">Transmembrane</keyword>
<evidence type="ECO:0000313" key="8">
    <source>
        <dbReference type="EMBL" id="KAF2725412.1"/>
    </source>
</evidence>